<name>A0AAV7F031_ARIFI</name>
<dbReference type="PANTHER" id="PTHR36365:SF1">
    <property type="entry name" value="OS05G0500400 PROTEIN"/>
    <property type="match status" value="1"/>
</dbReference>
<proteinExistence type="predicted"/>
<evidence type="ECO:0000259" key="1">
    <source>
        <dbReference type="Pfam" id="PF09353"/>
    </source>
</evidence>
<organism evidence="2 3">
    <name type="scientific">Aristolochia fimbriata</name>
    <name type="common">White veined hardy Dutchman's pipe vine</name>
    <dbReference type="NCBI Taxonomy" id="158543"/>
    <lineage>
        <taxon>Eukaryota</taxon>
        <taxon>Viridiplantae</taxon>
        <taxon>Streptophyta</taxon>
        <taxon>Embryophyta</taxon>
        <taxon>Tracheophyta</taxon>
        <taxon>Spermatophyta</taxon>
        <taxon>Magnoliopsida</taxon>
        <taxon>Magnoliidae</taxon>
        <taxon>Piperales</taxon>
        <taxon>Aristolochiaceae</taxon>
        <taxon>Aristolochia</taxon>
    </lineage>
</organism>
<gene>
    <name evidence="2" type="ORF">H6P81_007148</name>
</gene>
<accession>A0AAV7F031</accession>
<evidence type="ECO:0000313" key="3">
    <source>
        <dbReference type="Proteomes" id="UP000825729"/>
    </source>
</evidence>
<dbReference type="Pfam" id="PF09353">
    <property type="entry name" value="DUF1995"/>
    <property type="match status" value="1"/>
</dbReference>
<keyword evidence="3" id="KW-1185">Reference proteome</keyword>
<dbReference type="Proteomes" id="UP000825729">
    <property type="component" value="Unassembled WGS sequence"/>
</dbReference>
<dbReference type="PANTHER" id="PTHR36365">
    <property type="entry name" value="OS05G0500400 PROTEIN"/>
    <property type="match status" value="1"/>
</dbReference>
<dbReference type="GO" id="GO:0009507">
    <property type="term" value="C:chloroplast"/>
    <property type="evidence" value="ECO:0007669"/>
    <property type="project" value="TreeGrafter"/>
</dbReference>
<reference evidence="2 3" key="1">
    <citation type="submission" date="2021-07" db="EMBL/GenBank/DDBJ databases">
        <title>The Aristolochia fimbriata genome: insights into angiosperm evolution, floral development and chemical biosynthesis.</title>
        <authorList>
            <person name="Jiao Y."/>
        </authorList>
    </citation>
    <scope>NUCLEOTIDE SEQUENCE [LARGE SCALE GENOMIC DNA]</scope>
    <source>
        <strain evidence="2">IBCAS-2021</strain>
        <tissue evidence="2">Leaf</tissue>
    </source>
</reference>
<feature type="domain" description="DUF1995" evidence="1">
    <location>
        <begin position="71"/>
        <end position="306"/>
    </location>
</feature>
<dbReference type="InterPro" id="IPR018962">
    <property type="entry name" value="DUF1995"/>
</dbReference>
<dbReference type="EMBL" id="JAINDJ010000003">
    <property type="protein sequence ID" value="KAG9454244.1"/>
    <property type="molecule type" value="Genomic_DNA"/>
</dbReference>
<evidence type="ECO:0000313" key="2">
    <source>
        <dbReference type="EMBL" id="KAG9454244.1"/>
    </source>
</evidence>
<dbReference type="AlphaFoldDB" id="A0AAV7F031"/>
<protein>
    <recommendedName>
        <fullName evidence="1">DUF1995 domain-containing protein</fullName>
    </recommendedName>
</protein>
<comment type="caution">
    <text evidence="2">The sequence shown here is derived from an EMBL/GenBank/DDBJ whole genome shotgun (WGS) entry which is preliminary data.</text>
</comment>
<sequence>MASGVLKCPIPPALKDPIFSSPSSRNHFTLLDQSNLQFRTHLSVSFQNPSVRQLRIDCQYSQTEQLSESPPATREEAILQAKTSLSGSLSKPLNNPRLAGKLKKVKQPRFRVEIPVVDDSPESLTQLAFDVLTDLPIKRKGSPAAKILILWPNAVLAEQAMKATKSDGLQNSDLSVVLQKEEESATLLSSADVVVFFTPYQSQLQTMRAVANAVYPKPLVVFNPKWSYEEESEFGDQLGTFAGSFDVAYSFMGLEVRGILSRRKGVVLKKGGPESGEGWVVSVEENGELKVITRFKKRPTVGEVENVLYNVMAVNSPVTKSVKFVRDLVSNVTRKK</sequence>